<feature type="transmembrane region" description="Helical" evidence="1">
    <location>
        <begin position="374"/>
        <end position="400"/>
    </location>
</feature>
<keyword evidence="3" id="KW-1185">Reference proteome</keyword>
<dbReference type="EMBL" id="NPEX01000015">
    <property type="protein sequence ID" value="RAI45473.1"/>
    <property type="molecule type" value="Genomic_DNA"/>
</dbReference>
<organism evidence="2 3">
    <name type="scientific">Rhodoplanes roseus</name>
    <dbReference type="NCBI Taxonomy" id="29409"/>
    <lineage>
        <taxon>Bacteria</taxon>
        <taxon>Pseudomonadati</taxon>
        <taxon>Pseudomonadota</taxon>
        <taxon>Alphaproteobacteria</taxon>
        <taxon>Hyphomicrobiales</taxon>
        <taxon>Nitrobacteraceae</taxon>
        <taxon>Rhodoplanes</taxon>
    </lineage>
</organism>
<reference evidence="2 3" key="1">
    <citation type="submission" date="2017-07" db="EMBL/GenBank/DDBJ databases">
        <title>Draft Genome Sequences of Select Purple Nonsulfur Bacteria.</title>
        <authorList>
            <person name="Lasarre B."/>
            <person name="Mckinlay J.B."/>
        </authorList>
    </citation>
    <scope>NUCLEOTIDE SEQUENCE [LARGE SCALE GENOMIC DNA]</scope>
    <source>
        <strain evidence="2 3">DSM 5909</strain>
    </source>
</reference>
<keyword evidence="1" id="KW-0472">Membrane</keyword>
<comment type="caution">
    <text evidence="2">The sequence shown here is derived from an EMBL/GenBank/DDBJ whole genome shotgun (WGS) entry which is preliminary data.</text>
</comment>
<keyword evidence="1" id="KW-0812">Transmembrane</keyword>
<dbReference type="Proteomes" id="UP000249130">
    <property type="component" value="Unassembled WGS sequence"/>
</dbReference>
<keyword evidence="1" id="KW-1133">Transmembrane helix</keyword>
<feature type="transmembrane region" description="Helical" evidence="1">
    <location>
        <begin position="227"/>
        <end position="247"/>
    </location>
</feature>
<dbReference type="AlphaFoldDB" id="A0A327L6E7"/>
<accession>A0A327L6E7</accession>
<dbReference type="OrthoDB" id="7238323at2"/>
<name>A0A327L6E7_9BRAD</name>
<sequence length="418" mass="45641">MTKALHTPAGAAATRGTRLRPWLVRVHRWVGLAIAPFLVVAALTGSAIAFREELDAWLNPDLFEATASGTPLSPSEIVAKVEAADPQVRVFRVPLPHEPGEALEVGVQPRIDPATRRPFAIDHNEVFVDPVTGAVLGRRLFGAFRIDRPHLMPMLYQLHFSLMTPARWGIWLLGGVAILWFLDGFVAIVLTFPRARPFLAHWRTAWRIKRGASPYRLNLDLHRAGGLWLWALLLILAFTGAAINLNVEAARPLVSAFSTLTPSAREQGAPRLRRPPAEPKLGFEGAFAAARRAIAERGWTMQPLDATYLRPYGVYFVSVAAPGPGHDDGIGHPHLFFDDQDGTLLRAEVPGDGSAGDVFLDLQHPLHTGRIAGLAGRIVVCIAGIVTAMLTVTGVVLWAAKRRRARRPRAVMTTVAAE</sequence>
<feature type="transmembrane region" description="Helical" evidence="1">
    <location>
        <begin position="29"/>
        <end position="50"/>
    </location>
</feature>
<evidence type="ECO:0000256" key="1">
    <source>
        <dbReference type="SAM" id="Phobius"/>
    </source>
</evidence>
<evidence type="ECO:0008006" key="4">
    <source>
        <dbReference type="Google" id="ProtNLM"/>
    </source>
</evidence>
<dbReference type="PANTHER" id="PTHR34219:SF5">
    <property type="entry name" value="BLR4505 PROTEIN"/>
    <property type="match status" value="1"/>
</dbReference>
<proteinExistence type="predicted"/>
<evidence type="ECO:0000313" key="3">
    <source>
        <dbReference type="Proteomes" id="UP000249130"/>
    </source>
</evidence>
<dbReference type="PANTHER" id="PTHR34219">
    <property type="entry name" value="IRON-REGULATED INNER MEMBRANE PROTEIN-RELATED"/>
    <property type="match status" value="1"/>
</dbReference>
<protein>
    <recommendedName>
        <fullName evidence="4">Peptidase</fullName>
    </recommendedName>
</protein>
<gene>
    <name evidence="2" type="ORF">CH341_03955</name>
</gene>
<evidence type="ECO:0000313" key="2">
    <source>
        <dbReference type="EMBL" id="RAI45473.1"/>
    </source>
</evidence>
<dbReference type="InterPro" id="IPR005625">
    <property type="entry name" value="PepSY-ass_TM"/>
</dbReference>
<dbReference type="RefSeq" id="WP_111417733.1">
    <property type="nucleotide sequence ID" value="NZ_NPEX01000015.1"/>
</dbReference>
<feature type="transmembrane region" description="Helical" evidence="1">
    <location>
        <begin position="168"/>
        <end position="192"/>
    </location>
</feature>
<dbReference type="Pfam" id="PF03929">
    <property type="entry name" value="PepSY_TM"/>
    <property type="match status" value="1"/>
</dbReference>